<gene>
    <name evidence="3" type="ORF">QS748_00830</name>
</gene>
<proteinExistence type="predicted"/>
<feature type="transmembrane region" description="Helical" evidence="1">
    <location>
        <begin position="195"/>
        <end position="219"/>
    </location>
</feature>
<dbReference type="AlphaFoldDB" id="A0AA90NYX2"/>
<protein>
    <submittedName>
        <fullName evidence="3">Uncharacterized protein</fullName>
    </submittedName>
</protein>
<evidence type="ECO:0000256" key="1">
    <source>
        <dbReference type="SAM" id="Phobius"/>
    </source>
</evidence>
<dbReference type="Proteomes" id="UP001178148">
    <property type="component" value="Unassembled WGS sequence"/>
</dbReference>
<feature type="chain" id="PRO_5041673785" evidence="2">
    <location>
        <begin position="23"/>
        <end position="576"/>
    </location>
</feature>
<feature type="signal peptide" evidence="2">
    <location>
        <begin position="1"/>
        <end position="22"/>
    </location>
</feature>
<keyword evidence="1" id="KW-0472">Membrane</keyword>
<feature type="transmembrane region" description="Helical" evidence="1">
    <location>
        <begin position="231"/>
        <end position="250"/>
    </location>
</feature>
<feature type="transmembrane region" description="Helical" evidence="1">
    <location>
        <begin position="513"/>
        <end position="535"/>
    </location>
</feature>
<keyword evidence="2" id="KW-0732">Signal</keyword>
<keyword evidence="1" id="KW-0812">Transmembrane</keyword>
<organism evidence="3 4">
    <name type="scientific">Candidatus Endonucleibacter bathymodioli</name>
    <dbReference type="NCBI Taxonomy" id="539814"/>
    <lineage>
        <taxon>Bacteria</taxon>
        <taxon>Pseudomonadati</taxon>
        <taxon>Pseudomonadota</taxon>
        <taxon>Gammaproteobacteria</taxon>
        <taxon>Oceanospirillales</taxon>
        <taxon>Endozoicomonadaceae</taxon>
        <taxon>Candidatus Endonucleibacter</taxon>
    </lineage>
</organism>
<reference evidence="3 4" key="1">
    <citation type="journal article" date="2023" name="bioRxiv">
        <title>An intranuclear bacterial parasite of deep-sea mussels expresses apoptosis inhibitors acquired from its host.</title>
        <authorList>
            <person name="Gonzalez Porras M.A."/>
            <person name="Assie A."/>
            <person name="Tietjen M."/>
            <person name="Violette M."/>
            <person name="Kleiner M."/>
            <person name="Gruber-Vodicka H."/>
            <person name="Dubilier N."/>
            <person name="Leisch N."/>
        </authorList>
    </citation>
    <scope>NUCLEOTIDE SEQUENCE [LARGE SCALE GENOMIC DNA]</scope>
    <source>
        <strain evidence="3">IAP13</strain>
    </source>
</reference>
<evidence type="ECO:0000313" key="4">
    <source>
        <dbReference type="Proteomes" id="UP001178148"/>
    </source>
</evidence>
<keyword evidence="4" id="KW-1185">Reference proteome</keyword>
<evidence type="ECO:0000313" key="3">
    <source>
        <dbReference type="EMBL" id="MDP0587816.1"/>
    </source>
</evidence>
<comment type="caution">
    <text evidence="3">The sequence shown here is derived from an EMBL/GenBank/DDBJ whole genome shotgun (WGS) entry which is preliminary data.</text>
</comment>
<sequence length="576" mass="61533">MFIRFICLLNIVVFWYSASVFAVGSDVDVNAIDDTVLFVPVLGSAELIPDRAEIEGVAARALTKGIFKEITIANNNMLPVKVLGHIVWVSLVSVGMGLNLLVVHLENGDCGNILSSESALQKIGAVLGGAPIAVNSVKDLFFHVKGKITGGKRQTFMSFVPCSNGGDDNGVKLDVSVLEKDEKALNSNKNKKSKALAVLSAVVKVAFAFIDVSYGAYAAGVSGECMVGRPAGFFLGLFWNGIPSFATALLRSTQLVEFIAAPIVGVSPLTRSSLDLVAEVRSCYPHTGDSNVSVSMKLNDDNIDEWVDRVREKLFVNKVSLQGGGVIDDDLAKDPRVSMRAELMKFFGIVALSLVGGFAVSSILASQTILSQVADSGFHVNGTQVTFSDPALGFAFQNETCDAVAGDSMALINKPLWALPAFAIWNYATSMCQGKTVMFVFMRTCGDTYEILGALQDKNKRSIFASKPRLYRWGKYIGLTLGVALVGLCSWSAFGAMVPAVQQQYLYRCLGSFLGKLPTALFVAYGMTALSSFFIQAHAALGNIEEGVFDENGHVCCSCGAGESVLKDVGQSSNDI</sequence>
<feature type="transmembrane region" description="Helical" evidence="1">
    <location>
        <begin position="346"/>
        <end position="370"/>
    </location>
</feature>
<evidence type="ECO:0000256" key="2">
    <source>
        <dbReference type="SAM" id="SignalP"/>
    </source>
</evidence>
<feature type="transmembrane region" description="Helical" evidence="1">
    <location>
        <begin position="86"/>
        <end position="105"/>
    </location>
</feature>
<dbReference type="EMBL" id="JASXSV010000001">
    <property type="protein sequence ID" value="MDP0587816.1"/>
    <property type="molecule type" value="Genomic_DNA"/>
</dbReference>
<keyword evidence="1" id="KW-1133">Transmembrane helix</keyword>
<accession>A0AA90NYX2</accession>
<feature type="transmembrane region" description="Helical" evidence="1">
    <location>
        <begin position="476"/>
        <end position="501"/>
    </location>
</feature>
<name>A0AA90NYX2_9GAMM</name>